<feature type="transmembrane region" description="Helical" evidence="14">
    <location>
        <begin position="166"/>
        <end position="183"/>
    </location>
</feature>
<keyword evidence="8 14" id="KW-1133">Transmembrane helix</keyword>
<evidence type="ECO:0000256" key="4">
    <source>
        <dbReference type="ARBA" id="ARBA00022448"/>
    </source>
</evidence>
<dbReference type="InterPro" id="IPR051410">
    <property type="entry name" value="Ferric/Cupric_Reductase"/>
</dbReference>
<keyword evidence="5" id="KW-1003">Cell membrane</keyword>
<dbReference type="SUPFAM" id="SSF52343">
    <property type="entry name" value="Ferredoxin reductase-like, C-terminal NADP-linked domain"/>
    <property type="match status" value="1"/>
</dbReference>
<keyword evidence="6 14" id="KW-0812">Transmembrane</keyword>
<evidence type="ECO:0000256" key="3">
    <source>
        <dbReference type="ARBA" id="ARBA00012668"/>
    </source>
</evidence>
<evidence type="ECO:0000256" key="7">
    <source>
        <dbReference type="ARBA" id="ARBA00022982"/>
    </source>
</evidence>
<dbReference type="PANTHER" id="PTHR32361:SF23">
    <property type="entry name" value="FERRIC-CHELATE REDUCTASE"/>
    <property type="match status" value="1"/>
</dbReference>
<evidence type="ECO:0000256" key="10">
    <source>
        <dbReference type="ARBA" id="ARBA00023065"/>
    </source>
</evidence>
<dbReference type="CDD" id="cd06186">
    <property type="entry name" value="NOX_Duox_like_FAD_NADP"/>
    <property type="match status" value="1"/>
</dbReference>
<feature type="transmembrane region" description="Helical" evidence="14">
    <location>
        <begin position="236"/>
        <end position="258"/>
    </location>
</feature>
<gene>
    <name evidence="16" type="ORF">CONPUDRAFT_73560</name>
</gene>
<dbReference type="GO" id="GO:0052851">
    <property type="term" value="F:ferric-chelate reductase (NADPH) activity"/>
    <property type="evidence" value="ECO:0007669"/>
    <property type="project" value="UniProtKB-EC"/>
</dbReference>
<name>A0A5M3MMK1_CONPW</name>
<comment type="subcellular location">
    <subcellularLocation>
        <location evidence="1">Cell membrane</location>
        <topology evidence="1">Multi-pass membrane protein</topology>
    </subcellularLocation>
</comment>
<dbReference type="EC" id="1.16.1.9" evidence="3"/>
<keyword evidence="10" id="KW-0406">Ion transport</keyword>
<feature type="region of interest" description="Disordered" evidence="13">
    <location>
        <begin position="504"/>
        <end position="525"/>
    </location>
</feature>
<dbReference type="Pfam" id="PF01794">
    <property type="entry name" value="Ferric_reduct"/>
    <property type="match status" value="1"/>
</dbReference>
<evidence type="ECO:0000256" key="8">
    <source>
        <dbReference type="ARBA" id="ARBA00022989"/>
    </source>
</evidence>
<evidence type="ECO:0000256" key="2">
    <source>
        <dbReference type="ARBA" id="ARBA00006278"/>
    </source>
</evidence>
<accession>A0A5M3MMK1</accession>
<evidence type="ECO:0000313" key="17">
    <source>
        <dbReference type="Proteomes" id="UP000053558"/>
    </source>
</evidence>
<feature type="transmembrane region" description="Helical" evidence="14">
    <location>
        <begin position="134"/>
        <end position="154"/>
    </location>
</feature>
<dbReference type="InterPro" id="IPR013112">
    <property type="entry name" value="FAD-bd_8"/>
</dbReference>
<evidence type="ECO:0000256" key="5">
    <source>
        <dbReference type="ARBA" id="ARBA00022475"/>
    </source>
</evidence>
<dbReference type="Gene3D" id="3.40.50.80">
    <property type="entry name" value="Nucleotide-binding domain of ferredoxin-NADP reductase (FNR) module"/>
    <property type="match status" value="1"/>
</dbReference>
<dbReference type="GO" id="GO:0006826">
    <property type="term" value="P:iron ion transport"/>
    <property type="evidence" value="ECO:0007669"/>
    <property type="project" value="TreeGrafter"/>
</dbReference>
<dbReference type="GO" id="GO:0005886">
    <property type="term" value="C:plasma membrane"/>
    <property type="evidence" value="ECO:0007669"/>
    <property type="project" value="UniProtKB-SubCell"/>
</dbReference>
<evidence type="ECO:0000256" key="12">
    <source>
        <dbReference type="ARBA" id="ARBA00048483"/>
    </source>
</evidence>
<dbReference type="PANTHER" id="PTHR32361">
    <property type="entry name" value="FERRIC/CUPRIC REDUCTASE TRANSMEMBRANE COMPONENT"/>
    <property type="match status" value="1"/>
</dbReference>
<keyword evidence="11 14" id="KW-0472">Membrane</keyword>
<proteinExistence type="inferred from homology"/>
<feature type="transmembrane region" description="Helical" evidence="14">
    <location>
        <begin position="265"/>
        <end position="283"/>
    </location>
</feature>
<dbReference type="SFLD" id="SFLDS00052">
    <property type="entry name" value="Ferric_Reductase_Domain"/>
    <property type="match status" value="1"/>
</dbReference>
<dbReference type="GO" id="GO:0015677">
    <property type="term" value="P:copper ion import"/>
    <property type="evidence" value="ECO:0007669"/>
    <property type="project" value="TreeGrafter"/>
</dbReference>
<reference evidence="17" key="1">
    <citation type="journal article" date="2012" name="Science">
        <title>The Paleozoic origin of enzymatic lignin decomposition reconstructed from 31 fungal genomes.</title>
        <authorList>
            <person name="Floudas D."/>
            <person name="Binder M."/>
            <person name="Riley R."/>
            <person name="Barry K."/>
            <person name="Blanchette R.A."/>
            <person name="Henrissat B."/>
            <person name="Martinez A.T."/>
            <person name="Otillar R."/>
            <person name="Spatafora J.W."/>
            <person name="Yadav J.S."/>
            <person name="Aerts A."/>
            <person name="Benoit I."/>
            <person name="Boyd A."/>
            <person name="Carlson A."/>
            <person name="Copeland A."/>
            <person name="Coutinho P.M."/>
            <person name="de Vries R.P."/>
            <person name="Ferreira P."/>
            <person name="Findley K."/>
            <person name="Foster B."/>
            <person name="Gaskell J."/>
            <person name="Glotzer D."/>
            <person name="Gorecki P."/>
            <person name="Heitman J."/>
            <person name="Hesse C."/>
            <person name="Hori C."/>
            <person name="Igarashi K."/>
            <person name="Jurgens J.A."/>
            <person name="Kallen N."/>
            <person name="Kersten P."/>
            <person name="Kohler A."/>
            <person name="Kuees U."/>
            <person name="Kumar T.K.A."/>
            <person name="Kuo A."/>
            <person name="LaButti K."/>
            <person name="Larrondo L.F."/>
            <person name="Lindquist E."/>
            <person name="Ling A."/>
            <person name="Lombard V."/>
            <person name="Lucas S."/>
            <person name="Lundell T."/>
            <person name="Martin R."/>
            <person name="McLaughlin D.J."/>
            <person name="Morgenstern I."/>
            <person name="Morin E."/>
            <person name="Murat C."/>
            <person name="Nagy L.G."/>
            <person name="Nolan M."/>
            <person name="Ohm R.A."/>
            <person name="Patyshakuliyeva A."/>
            <person name="Rokas A."/>
            <person name="Ruiz-Duenas F.J."/>
            <person name="Sabat G."/>
            <person name="Salamov A."/>
            <person name="Samejima M."/>
            <person name="Schmutz J."/>
            <person name="Slot J.C."/>
            <person name="St John F."/>
            <person name="Stenlid J."/>
            <person name="Sun H."/>
            <person name="Sun S."/>
            <person name="Syed K."/>
            <person name="Tsang A."/>
            <person name="Wiebenga A."/>
            <person name="Young D."/>
            <person name="Pisabarro A."/>
            <person name="Eastwood D.C."/>
            <person name="Martin F."/>
            <person name="Cullen D."/>
            <person name="Grigoriev I.V."/>
            <person name="Hibbett D.S."/>
        </authorList>
    </citation>
    <scope>NUCLEOTIDE SEQUENCE [LARGE SCALE GENOMIC DNA]</scope>
    <source>
        <strain evidence="17">RWD-64-598 SS2</strain>
    </source>
</reference>
<keyword evidence="7" id="KW-0249">Electron transport</keyword>
<evidence type="ECO:0000256" key="9">
    <source>
        <dbReference type="ARBA" id="ARBA00023002"/>
    </source>
</evidence>
<dbReference type="SFLD" id="SFLDG01168">
    <property type="entry name" value="Ferric_reductase_subgroup_(FRE"/>
    <property type="match status" value="1"/>
</dbReference>
<dbReference type="GO" id="GO:0006879">
    <property type="term" value="P:intracellular iron ion homeostasis"/>
    <property type="evidence" value="ECO:0007669"/>
    <property type="project" value="TreeGrafter"/>
</dbReference>
<keyword evidence="17" id="KW-1185">Reference proteome</keyword>
<dbReference type="OMA" id="WMMGIAY"/>
<feature type="transmembrane region" description="Helical" evidence="14">
    <location>
        <begin position="203"/>
        <end position="224"/>
    </location>
</feature>
<evidence type="ECO:0000259" key="15">
    <source>
        <dbReference type="PROSITE" id="PS51384"/>
    </source>
</evidence>
<protein>
    <recommendedName>
        <fullName evidence="3">ferric-chelate reductase (NADPH)</fullName>
        <ecNumber evidence="3">1.16.1.9</ecNumber>
    </recommendedName>
</protein>
<dbReference type="InterPro" id="IPR017938">
    <property type="entry name" value="Riboflavin_synthase-like_b-brl"/>
</dbReference>
<dbReference type="InterPro" id="IPR013130">
    <property type="entry name" value="Fe3_Rdtase_TM_dom"/>
</dbReference>
<dbReference type="InterPro" id="IPR017927">
    <property type="entry name" value="FAD-bd_FR_type"/>
</dbReference>
<dbReference type="GeneID" id="19209129"/>
<dbReference type="AlphaFoldDB" id="A0A5M3MMK1"/>
<feature type="compositionally biased region" description="Basic and acidic residues" evidence="13">
    <location>
        <begin position="504"/>
        <end position="523"/>
    </location>
</feature>
<keyword evidence="4" id="KW-0813">Transport</keyword>
<dbReference type="PROSITE" id="PS51384">
    <property type="entry name" value="FAD_FR"/>
    <property type="match status" value="1"/>
</dbReference>
<evidence type="ECO:0000256" key="11">
    <source>
        <dbReference type="ARBA" id="ARBA00023136"/>
    </source>
</evidence>
<evidence type="ECO:0000256" key="1">
    <source>
        <dbReference type="ARBA" id="ARBA00004651"/>
    </source>
</evidence>
<dbReference type="RefSeq" id="XP_007769106.1">
    <property type="nucleotide sequence ID" value="XM_007770916.1"/>
</dbReference>
<dbReference type="InterPro" id="IPR039261">
    <property type="entry name" value="FNR_nucleotide-bd"/>
</dbReference>
<comment type="similarity">
    <text evidence="2">Belongs to the ferric reductase (FRE) family.</text>
</comment>
<keyword evidence="9" id="KW-0560">Oxidoreductase</keyword>
<evidence type="ECO:0000256" key="13">
    <source>
        <dbReference type="SAM" id="MobiDB-lite"/>
    </source>
</evidence>
<evidence type="ECO:0000256" key="6">
    <source>
        <dbReference type="ARBA" id="ARBA00022692"/>
    </source>
</evidence>
<feature type="transmembrane region" description="Helical" evidence="14">
    <location>
        <begin position="56"/>
        <end position="77"/>
    </location>
</feature>
<dbReference type="Pfam" id="PF08030">
    <property type="entry name" value="NAD_binding_6"/>
    <property type="match status" value="1"/>
</dbReference>
<dbReference type="Proteomes" id="UP000053558">
    <property type="component" value="Unassembled WGS sequence"/>
</dbReference>
<feature type="transmembrane region" description="Helical" evidence="14">
    <location>
        <begin position="295"/>
        <end position="315"/>
    </location>
</feature>
<dbReference type="OrthoDB" id="17725at2759"/>
<dbReference type="KEGG" id="cput:CONPUDRAFT_73560"/>
<evidence type="ECO:0000256" key="14">
    <source>
        <dbReference type="SAM" id="Phobius"/>
    </source>
</evidence>
<dbReference type="InterPro" id="IPR013121">
    <property type="entry name" value="Fe_red_NAD-bd_6"/>
</dbReference>
<dbReference type="EMBL" id="JH711579">
    <property type="protein sequence ID" value="EIW80432.1"/>
    <property type="molecule type" value="Genomic_DNA"/>
</dbReference>
<dbReference type="Pfam" id="PF08022">
    <property type="entry name" value="FAD_binding_8"/>
    <property type="match status" value="1"/>
</dbReference>
<comment type="caution">
    <text evidence="16">The sequence shown here is derived from an EMBL/GenBank/DDBJ whole genome shotgun (WGS) entry which is preliminary data.</text>
</comment>
<organism evidence="16 17">
    <name type="scientific">Coniophora puteana (strain RWD-64-598)</name>
    <name type="common">Brown rot fungus</name>
    <dbReference type="NCBI Taxonomy" id="741705"/>
    <lineage>
        <taxon>Eukaryota</taxon>
        <taxon>Fungi</taxon>
        <taxon>Dikarya</taxon>
        <taxon>Basidiomycota</taxon>
        <taxon>Agaricomycotina</taxon>
        <taxon>Agaricomycetes</taxon>
        <taxon>Agaricomycetidae</taxon>
        <taxon>Boletales</taxon>
        <taxon>Coniophorineae</taxon>
        <taxon>Coniophoraceae</taxon>
        <taxon>Coniophora</taxon>
    </lineage>
</organism>
<sequence>MSAAGIVDMDMGPGGDGSCDVDVGGCYYHGTYVPTDAEVTAYQNSHPDPWASNIKYGYYGFYFLVAALGLAIAMNVFQKLVQYHRLSTTSPGKTGSLQAKMYAIVRWANYVRLPWSLQRFVAPVWTSGTFAQTLLLGVGFLYCTAYCFGITYYYRPPFYGSAPLGLRSEYLAMAMLPFLFMLAQKRNLIGTLTGTPYQKLQVLHQGVSGLHFYMSLVHTISMSIRGQRELGLNSHIYISGFAALVPLIWLCVASLPVFRTKAYEGFWVLHMSAVIAYLGTLWWHVYPELNSPNYMYATFAIFAWGFLLRVGWLIYRNLTLHKAEVSLSSTGAVLMSIRTRMRWGAGQHVFLRFFTVHPLESHPFSVASLPGAGDEHEMKFIVQPRDGLTKALANKAAGGSLTLNVFVDGPLGDCEDLRAYDSAMLFAGGSGISHVLPVFLDLVSCLRGEGGRRSRCARVELVWAVRTLDALKWFESDILAAIAGVSEDAVSVRVFVTAEPADISKADGSDDEKSSTKDEKAPSRIEIGQGRPQVRALIQKRTEEWTGRVALGTCGPLELVTDCSNAAAAAQLDILSGVAKCEEVHLASEIFAW</sequence>
<feature type="domain" description="FAD-binding FR-type" evidence="15">
    <location>
        <begin position="313"/>
        <end position="417"/>
    </location>
</feature>
<evidence type="ECO:0000313" key="16">
    <source>
        <dbReference type="EMBL" id="EIW80432.1"/>
    </source>
</evidence>
<dbReference type="SUPFAM" id="SSF63380">
    <property type="entry name" value="Riboflavin synthase domain-like"/>
    <property type="match status" value="1"/>
</dbReference>
<comment type="catalytic activity">
    <reaction evidence="12">
        <text>2 a Fe(II)-siderophore + NADP(+) + H(+) = 2 a Fe(III)-siderophore + NADPH</text>
        <dbReference type="Rhea" id="RHEA:28795"/>
        <dbReference type="Rhea" id="RHEA-COMP:11342"/>
        <dbReference type="Rhea" id="RHEA-COMP:11344"/>
        <dbReference type="ChEBI" id="CHEBI:15378"/>
        <dbReference type="ChEBI" id="CHEBI:29033"/>
        <dbReference type="ChEBI" id="CHEBI:29034"/>
        <dbReference type="ChEBI" id="CHEBI:57783"/>
        <dbReference type="ChEBI" id="CHEBI:58349"/>
        <dbReference type="EC" id="1.16.1.9"/>
    </reaction>
</comment>